<evidence type="ECO:0000256" key="1">
    <source>
        <dbReference type="ARBA" id="ARBA00022553"/>
    </source>
</evidence>
<reference evidence="11" key="3">
    <citation type="submission" date="2025-09" db="UniProtKB">
        <authorList>
            <consortium name="Ensembl"/>
        </authorList>
    </citation>
    <scope>IDENTIFICATION</scope>
</reference>
<dbReference type="Pfam" id="PF00038">
    <property type="entry name" value="Filament"/>
    <property type="match status" value="1"/>
</dbReference>
<dbReference type="PROSITE" id="PS00226">
    <property type="entry name" value="IF_ROD_1"/>
    <property type="match status" value="1"/>
</dbReference>
<evidence type="ECO:0000256" key="2">
    <source>
        <dbReference type="ARBA" id="ARBA00022744"/>
    </source>
</evidence>
<dbReference type="RefSeq" id="XP_026223717.1">
    <property type="nucleotide sequence ID" value="XM_026367932.1"/>
</dbReference>
<dbReference type="GO" id="GO:0043010">
    <property type="term" value="P:camera-type eye development"/>
    <property type="evidence" value="ECO:0007669"/>
    <property type="project" value="Ensembl"/>
</dbReference>
<dbReference type="PANTHER" id="PTHR23239:SF349">
    <property type="entry name" value="KERATIN, TYPE I CYTOSKELETAL 18"/>
    <property type="match status" value="1"/>
</dbReference>
<feature type="compositionally biased region" description="Low complexity" evidence="9">
    <location>
        <begin position="9"/>
        <end position="19"/>
    </location>
</feature>
<dbReference type="GeneTree" id="ENSGT00940000163961"/>
<dbReference type="Ensembl" id="ENSATET00000003177.3">
    <property type="protein sequence ID" value="ENSATEP00000003149.1"/>
    <property type="gene ID" value="ENSATEG00000002242.3"/>
</dbReference>
<dbReference type="FunFam" id="1.20.5.170:FF:000002">
    <property type="entry name" value="Type I keratin KA11"/>
    <property type="match status" value="1"/>
</dbReference>
<evidence type="ECO:0000256" key="7">
    <source>
        <dbReference type="RuleBase" id="RU000685"/>
    </source>
</evidence>
<reference evidence="11" key="2">
    <citation type="submission" date="2025-08" db="UniProtKB">
        <authorList>
            <consortium name="Ensembl"/>
        </authorList>
    </citation>
    <scope>IDENTIFICATION</scope>
</reference>
<evidence type="ECO:0000313" key="11">
    <source>
        <dbReference type="Ensembl" id="ENSATEP00000003149.1"/>
    </source>
</evidence>
<feature type="region of interest" description="Disordered" evidence="9">
    <location>
        <begin position="1"/>
        <end position="26"/>
    </location>
</feature>
<feature type="coiled-coil region" evidence="8">
    <location>
        <begin position="89"/>
        <end position="123"/>
    </location>
</feature>
<dbReference type="Gene3D" id="1.20.5.1160">
    <property type="entry name" value="Vasodilator-stimulated phosphoprotein"/>
    <property type="match status" value="1"/>
</dbReference>
<keyword evidence="1" id="KW-0597">Phosphoprotein</keyword>
<sequence length="432" mass="48241">MTTTRQTYSVRSSMSSRPSAITATRTSAPVYRASSIHGGAGGRSISISSTVSSGLGASMGVGSGAGGFSSSMQVSGKGADIMGNEKFAMQNLNDRLANYLETVRNLEQANHKLEVKIKEALEKSGPDFRDYSKYQVILDDLRKKVFDATVDNARLVLNIDNARLAADDFRVKYESELAIRQSVEADIVGLRKLIDDTNMSRMNLESEIEALKEELIHLKKNHENEVMELRNQISQSGVHVDVDAPKGQDLSQIMAEIRAKYEKMAQKNQEDLKAWHESQITEVQTQVTQNTEALKGAQTEVNELRRQIQTLEIELESQRNLKASLEGTLRDTELRYNMEIESLNNVILGLEAELTQLRNSIQLQSQEYEALLNMKMKLEAEIATYRRLLDGGDFRLQDAVEDQKTVKTKVMTVTQTLVDGKVISSSTETKNL</sequence>
<reference evidence="11" key="1">
    <citation type="submission" date="2021-04" db="EMBL/GenBank/DDBJ databases">
        <authorList>
            <consortium name="Wellcome Sanger Institute Data Sharing"/>
        </authorList>
    </citation>
    <scope>NUCLEOTIDE SEQUENCE [LARGE SCALE GENOMIC DNA]</scope>
</reference>
<dbReference type="InterPro" id="IPR039008">
    <property type="entry name" value="IF_rod_dom"/>
</dbReference>
<evidence type="ECO:0000256" key="9">
    <source>
        <dbReference type="SAM" id="MobiDB-lite"/>
    </source>
</evidence>
<dbReference type="PANTHER" id="PTHR23239">
    <property type="entry name" value="INTERMEDIATE FILAMENT"/>
    <property type="match status" value="1"/>
</dbReference>
<dbReference type="GO" id="GO:0045104">
    <property type="term" value="P:intermediate filament cytoskeleton organization"/>
    <property type="evidence" value="ECO:0007669"/>
    <property type="project" value="TreeGrafter"/>
</dbReference>
<accession>A0A3Q1H6K7</accession>
<keyword evidence="4 8" id="KW-0175">Coiled coil</keyword>
<evidence type="ECO:0000256" key="4">
    <source>
        <dbReference type="ARBA" id="ARBA00023054"/>
    </source>
</evidence>
<keyword evidence="3 7" id="KW-0403">Intermediate filament</keyword>
<feature type="coiled-coil region" evidence="8">
    <location>
        <begin position="194"/>
        <end position="232"/>
    </location>
</feature>
<comment type="function">
    <text evidence="5">When phosphorylated, plays a role in filament reorganization.</text>
</comment>
<evidence type="ECO:0000256" key="6">
    <source>
        <dbReference type="ARBA" id="ARBA00038630"/>
    </source>
</evidence>
<dbReference type="PROSITE" id="PS51842">
    <property type="entry name" value="IF_ROD_2"/>
    <property type="match status" value="1"/>
</dbReference>
<evidence type="ECO:0000256" key="3">
    <source>
        <dbReference type="ARBA" id="ARBA00022754"/>
    </source>
</evidence>
<dbReference type="CTD" id="352912"/>
<keyword evidence="2" id="KW-0416">Keratin</keyword>
<dbReference type="FunCoup" id="A0A3Q1H6K7">
    <property type="interactions" value="487"/>
</dbReference>
<keyword evidence="12" id="KW-1185">Reference proteome</keyword>
<dbReference type="GO" id="GO:0001755">
    <property type="term" value="P:neural crest cell migration"/>
    <property type="evidence" value="ECO:0007669"/>
    <property type="project" value="Ensembl"/>
</dbReference>
<dbReference type="OMA" id="IHSTKIV"/>
<dbReference type="GO" id="GO:0045095">
    <property type="term" value="C:keratin filament"/>
    <property type="evidence" value="ECO:0007669"/>
    <property type="project" value="TreeGrafter"/>
</dbReference>
<dbReference type="SUPFAM" id="SSF64593">
    <property type="entry name" value="Intermediate filament protein, coiled coil region"/>
    <property type="match status" value="2"/>
</dbReference>
<dbReference type="FunFam" id="1.20.5.1160:FF:000002">
    <property type="entry name" value="Type I keratin 10"/>
    <property type="match status" value="1"/>
</dbReference>
<dbReference type="InterPro" id="IPR018039">
    <property type="entry name" value="IF_conserved"/>
</dbReference>
<evidence type="ECO:0000256" key="8">
    <source>
        <dbReference type="SAM" id="Coils"/>
    </source>
</evidence>
<comment type="subunit">
    <text evidence="6">Heterotetramer of two type I and two type II keratins. Keratin-18 associates with keratin-8.</text>
</comment>
<dbReference type="Proteomes" id="UP000265040">
    <property type="component" value="Chromosome 7"/>
</dbReference>
<dbReference type="InParanoid" id="A0A3Q1H6K7"/>
<feature type="domain" description="IF rod" evidence="10">
    <location>
        <begin position="85"/>
        <end position="396"/>
    </location>
</feature>
<evidence type="ECO:0000259" key="10">
    <source>
        <dbReference type="PROSITE" id="PS51842"/>
    </source>
</evidence>
<dbReference type="GeneID" id="113167376"/>
<dbReference type="GO" id="GO:0005198">
    <property type="term" value="F:structural molecule activity"/>
    <property type="evidence" value="ECO:0007669"/>
    <property type="project" value="InterPro"/>
</dbReference>
<dbReference type="Gene3D" id="1.20.5.500">
    <property type="entry name" value="Single helix bin"/>
    <property type="match status" value="1"/>
</dbReference>
<proteinExistence type="inferred from homology"/>
<dbReference type="AlphaFoldDB" id="A0A3Q1H6K7"/>
<dbReference type="InterPro" id="IPR002957">
    <property type="entry name" value="Keratin_I"/>
</dbReference>
<protein>
    <recommendedName>
        <fullName evidence="10">IF rod domain-containing protein</fullName>
    </recommendedName>
</protein>
<dbReference type="STRING" id="64144.ENSATEP00000003149"/>
<name>A0A3Q1H6K7_ANATE</name>
<evidence type="ECO:0000256" key="5">
    <source>
        <dbReference type="ARBA" id="ARBA00037340"/>
    </source>
</evidence>
<dbReference type="SMART" id="SM01391">
    <property type="entry name" value="Filament"/>
    <property type="match status" value="1"/>
</dbReference>
<dbReference type="PRINTS" id="PR01248">
    <property type="entry name" value="TYPE1KERATIN"/>
</dbReference>
<dbReference type="FunFam" id="1.20.5.500:FF:000001">
    <property type="entry name" value="Type II keratin 23"/>
    <property type="match status" value="1"/>
</dbReference>
<dbReference type="Gene3D" id="1.20.5.170">
    <property type="match status" value="1"/>
</dbReference>
<comment type="similarity">
    <text evidence="7">Belongs to the intermediate filament family.</text>
</comment>
<organism evidence="11 12">
    <name type="scientific">Anabas testudineus</name>
    <name type="common">Climbing perch</name>
    <name type="synonym">Anthias testudineus</name>
    <dbReference type="NCBI Taxonomy" id="64144"/>
    <lineage>
        <taxon>Eukaryota</taxon>
        <taxon>Metazoa</taxon>
        <taxon>Chordata</taxon>
        <taxon>Craniata</taxon>
        <taxon>Vertebrata</taxon>
        <taxon>Euteleostomi</taxon>
        <taxon>Actinopterygii</taxon>
        <taxon>Neopterygii</taxon>
        <taxon>Teleostei</taxon>
        <taxon>Neoteleostei</taxon>
        <taxon>Acanthomorphata</taxon>
        <taxon>Anabantaria</taxon>
        <taxon>Anabantiformes</taxon>
        <taxon>Anabantoidei</taxon>
        <taxon>Anabantidae</taxon>
        <taxon>Anabas</taxon>
    </lineage>
</organism>
<dbReference type="OrthoDB" id="2441647at2759"/>
<feature type="coiled-coil region" evidence="8">
    <location>
        <begin position="287"/>
        <end position="388"/>
    </location>
</feature>
<evidence type="ECO:0000313" key="12">
    <source>
        <dbReference type="Proteomes" id="UP000265040"/>
    </source>
</evidence>